<dbReference type="WBParaSite" id="JU765_v2.g10489.t1">
    <property type="protein sequence ID" value="JU765_v2.g10489.t1"/>
    <property type="gene ID" value="JU765_v2.g10489"/>
</dbReference>
<evidence type="ECO:0000313" key="2">
    <source>
        <dbReference type="WBParaSite" id="JU765_v2.g10489.t1"/>
    </source>
</evidence>
<evidence type="ECO:0000313" key="1">
    <source>
        <dbReference type="Proteomes" id="UP000887576"/>
    </source>
</evidence>
<proteinExistence type="predicted"/>
<accession>A0AC34PVY2</accession>
<name>A0AC34PVY2_9BILA</name>
<dbReference type="Proteomes" id="UP000887576">
    <property type="component" value="Unplaced"/>
</dbReference>
<reference evidence="2" key="1">
    <citation type="submission" date="2022-11" db="UniProtKB">
        <authorList>
            <consortium name="WormBaseParasite"/>
        </authorList>
    </citation>
    <scope>IDENTIFICATION</scope>
</reference>
<organism evidence="1 2">
    <name type="scientific">Panagrolaimus sp. JU765</name>
    <dbReference type="NCBI Taxonomy" id="591449"/>
    <lineage>
        <taxon>Eukaryota</taxon>
        <taxon>Metazoa</taxon>
        <taxon>Ecdysozoa</taxon>
        <taxon>Nematoda</taxon>
        <taxon>Chromadorea</taxon>
        <taxon>Rhabditida</taxon>
        <taxon>Tylenchina</taxon>
        <taxon>Panagrolaimomorpha</taxon>
        <taxon>Panagrolaimoidea</taxon>
        <taxon>Panagrolaimidae</taxon>
        <taxon>Panagrolaimus</taxon>
    </lineage>
</organism>
<protein>
    <submittedName>
        <fullName evidence="2">SLC12A transporter C-terminal domain-containing protein</fullName>
    </submittedName>
</protein>
<sequence length="228" mass="26229">MPSVFNETIPENFGIAWQNYMNEQSRIVNKITMFQTRIKNGIIDVWWLYDDGGLSLLIPYLLTQEKSYLENAKLRIFTVTSNSKKVREEERNLATLLTKFRISFAEVKIISDTASTPSEGILTEFENIIFPFVYDDISEVNPDISTSGLISKTELAVQQDKTWKNLRISEQIHKYSSKSDLIVVTLPVPRKGLTNSCLYLAWIDIMSRKLPPTLFIRGNQQSVLTFYS</sequence>